<dbReference type="Gene3D" id="1.10.4080.10">
    <property type="entry name" value="ADP-ribosylation/Crystallin J1"/>
    <property type="match status" value="1"/>
</dbReference>
<dbReference type="Pfam" id="PF03747">
    <property type="entry name" value="ADP_ribosyl_GH"/>
    <property type="match status" value="1"/>
</dbReference>
<accession>A0ABS3VTQ7</accession>
<evidence type="ECO:0000313" key="2">
    <source>
        <dbReference type="Proteomes" id="UP000823521"/>
    </source>
</evidence>
<dbReference type="InterPro" id="IPR005502">
    <property type="entry name" value="Ribosyl_crysJ1"/>
</dbReference>
<dbReference type="RefSeq" id="WP_208814797.1">
    <property type="nucleotide sequence ID" value="NZ_WVUH01000152.1"/>
</dbReference>
<reference evidence="1 2" key="1">
    <citation type="submission" date="2019-12" db="EMBL/GenBank/DDBJ databases">
        <title>Whole genome sequencing of endophytic Actinobacterium Micromonospora sp. MPMI6T.</title>
        <authorList>
            <person name="Evv R."/>
            <person name="Podile A.R."/>
        </authorList>
    </citation>
    <scope>NUCLEOTIDE SEQUENCE [LARGE SCALE GENOMIC DNA]</scope>
    <source>
        <strain evidence="1 2">MPMI6</strain>
    </source>
</reference>
<proteinExistence type="predicted"/>
<keyword evidence="2" id="KW-1185">Reference proteome</keyword>
<dbReference type="Proteomes" id="UP000823521">
    <property type="component" value="Unassembled WGS sequence"/>
</dbReference>
<dbReference type="PANTHER" id="PTHR16222:SF12">
    <property type="entry name" value="ADP-RIBOSYLGLYCOHYDROLASE-RELATED"/>
    <property type="match status" value="1"/>
</dbReference>
<gene>
    <name evidence="1" type="ORF">GSF22_18000</name>
</gene>
<evidence type="ECO:0000313" key="1">
    <source>
        <dbReference type="EMBL" id="MBO4207885.1"/>
    </source>
</evidence>
<protein>
    <submittedName>
        <fullName evidence="1">ADP-ribosylglycohydrolase family protein</fullName>
    </submittedName>
</protein>
<dbReference type="InterPro" id="IPR050792">
    <property type="entry name" value="ADP-ribosylglycohydrolase"/>
</dbReference>
<organism evidence="1 2">
    <name type="scientific">Micromonospora echinofusca</name>
    <dbReference type="NCBI Taxonomy" id="47858"/>
    <lineage>
        <taxon>Bacteria</taxon>
        <taxon>Bacillati</taxon>
        <taxon>Actinomycetota</taxon>
        <taxon>Actinomycetes</taxon>
        <taxon>Micromonosporales</taxon>
        <taxon>Micromonosporaceae</taxon>
        <taxon>Micromonospora</taxon>
    </lineage>
</organism>
<sequence length="310" mass="31388">MTRTLSTAARLRLCRDSLVGLSVGDALGAQFFVPGRSPADLAAGRVPPAPWEWTDDTHMACSVVAAVREQAGTVDADRLAAAFADRCDPYRGYGPGAVVILHEIRDGRPWQEAARAAFGGVGSCGNGAAMRVAPLGAYHADDPARAAAEAAVSARVTHAHPEGVAGAVAVAVAAAHAGAARSAGVRPPAAALLDAVTARLAPGQVTDGLHRARDLLGRSVAEAAYELGNGARATAQDTVPFALWVAATHLADYPAAITACVEAGGDVDTTGAIAGGVVAAHTGLTDRPGVVAVPADWVRAREELPDWAVA</sequence>
<name>A0ABS3VTQ7_MICEH</name>
<dbReference type="SUPFAM" id="SSF101478">
    <property type="entry name" value="ADP-ribosylglycohydrolase"/>
    <property type="match status" value="1"/>
</dbReference>
<dbReference type="PANTHER" id="PTHR16222">
    <property type="entry name" value="ADP-RIBOSYLGLYCOHYDROLASE"/>
    <property type="match status" value="1"/>
</dbReference>
<dbReference type="InterPro" id="IPR036705">
    <property type="entry name" value="Ribosyl_crysJ1_sf"/>
</dbReference>
<comment type="caution">
    <text evidence="1">The sequence shown here is derived from an EMBL/GenBank/DDBJ whole genome shotgun (WGS) entry which is preliminary data.</text>
</comment>
<dbReference type="EMBL" id="WVUH01000152">
    <property type="protein sequence ID" value="MBO4207885.1"/>
    <property type="molecule type" value="Genomic_DNA"/>
</dbReference>